<accession>A0ABW1U9N2</accession>
<feature type="transmembrane region" description="Helical" evidence="1">
    <location>
        <begin position="12"/>
        <end position="30"/>
    </location>
</feature>
<gene>
    <name evidence="4" type="ORF">ACFP1M_03905</name>
</gene>
<evidence type="ECO:0000259" key="3">
    <source>
        <dbReference type="Pfam" id="PF13180"/>
    </source>
</evidence>
<dbReference type="InterPro" id="IPR027065">
    <property type="entry name" value="Lon_Prtase"/>
</dbReference>
<sequence>MGKFTRREWRQIILTVGLTLLILAFFFLPLPKYIEGPGEADNLKTFVNMPGHADKHAGKYMITSVALSQARPVSYLYAKLNPIYSIEDVDDVTGGESNATYDKVQDFYMQSAINESIYTAYKAAHKSVTRHYLGIYVLSMDAKSPFAGTLQVGDTVTKVNGRHFNSMVGYQHYIQKQKVGQSATITYQHNGKTRHATRKLMRLPTKKAGIGITLTDNVKVTAKPKVTVDPGQIGGPSGGLMFSLQIYTQVTGQNLRHGQKIAGTGTVDGDGNVGEIGGIDKKIVAAKKAGATVFFAPYVKPSKLLLKYEEHHQTNYQLAKATAKKYAPNMKVVPVKTFNDAVKYLETHR</sequence>
<dbReference type="EC" id="3.4.21.-" evidence="4"/>
<dbReference type="Pfam" id="PF13180">
    <property type="entry name" value="PDZ_2"/>
    <property type="match status" value="1"/>
</dbReference>
<keyword evidence="1" id="KW-1133">Transmembrane helix</keyword>
<dbReference type="GO" id="GO:0006508">
    <property type="term" value="P:proteolysis"/>
    <property type="evidence" value="ECO:0007669"/>
    <property type="project" value="UniProtKB-KW"/>
</dbReference>
<feature type="domain" description="Lon proteolytic" evidence="2">
    <location>
        <begin position="234"/>
        <end position="297"/>
    </location>
</feature>
<keyword evidence="4" id="KW-0378">Hydrolase</keyword>
<evidence type="ECO:0000313" key="5">
    <source>
        <dbReference type="Proteomes" id="UP001596258"/>
    </source>
</evidence>
<dbReference type="InterPro" id="IPR020568">
    <property type="entry name" value="Ribosomal_Su5_D2-typ_SF"/>
</dbReference>
<comment type="caution">
    <text evidence="4">The sequence shown here is derived from an EMBL/GenBank/DDBJ whole genome shotgun (WGS) entry which is preliminary data.</text>
</comment>
<dbReference type="RefSeq" id="WP_125577206.1">
    <property type="nucleotide sequence ID" value="NZ_JBHSSO010000012.1"/>
</dbReference>
<dbReference type="NCBIfam" id="NF041438">
    <property type="entry name" value="SepM_fam_S16"/>
    <property type="match status" value="1"/>
</dbReference>
<dbReference type="InterPro" id="IPR001478">
    <property type="entry name" value="PDZ"/>
</dbReference>
<dbReference type="PANTHER" id="PTHR10046">
    <property type="entry name" value="ATP DEPENDENT LON PROTEASE FAMILY MEMBER"/>
    <property type="match status" value="1"/>
</dbReference>
<keyword evidence="1" id="KW-0812">Transmembrane</keyword>
<keyword evidence="5" id="KW-1185">Reference proteome</keyword>
<evidence type="ECO:0000256" key="1">
    <source>
        <dbReference type="SAM" id="Phobius"/>
    </source>
</evidence>
<dbReference type="Pfam" id="PF05362">
    <property type="entry name" value="Lon_C"/>
    <property type="match status" value="1"/>
</dbReference>
<dbReference type="Gene3D" id="3.30.230.10">
    <property type="match status" value="1"/>
</dbReference>
<keyword evidence="4" id="KW-0645">Protease</keyword>
<feature type="domain" description="PDZ" evidence="3">
    <location>
        <begin position="128"/>
        <end position="197"/>
    </location>
</feature>
<keyword evidence="1" id="KW-0472">Membrane</keyword>
<reference evidence="5" key="1">
    <citation type="journal article" date="2019" name="Int. J. Syst. Evol. Microbiol.">
        <title>The Global Catalogue of Microorganisms (GCM) 10K type strain sequencing project: providing services to taxonomists for standard genome sequencing and annotation.</title>
        <authorList>
            <consortium name="The Broad Institute Genomics Platform"/>
            <consortium name="The Broad Institute Genome Sequencing Center for Infectious Disease"/>
            <person name="Wu L."/>
            <person name="Ma J."/>
        </authorList>
    </citation>
    <scope>NUCLEOTIDE SEQUENCE [LARGE SCALE GENOMIC DNA]</scope>
    <source>
        <strain evidence="5">CCM 8893</strain>
    </source>
</reference>
<dbReference type="InterPro" id="IPR014721">
    <property type="entry name" value="Ribsml_uS5_D2-typ_fold_subgr"/>
</dbReference>
<dbReference type="InterPro" id="IPR008269">
    <property type="entry name" value="Lon_proteolytic"/>
</dbReference>
<dbReference type="EMBL" id="JBHSSO010000012">
    <property type="protein sequence ID" value="MFC6289345.1"/>
    <property type="molecule type" value="Genomic_DNA"/>
</dbReference>
<name>A0ABW1U9N2_9LACO</name>
<dbReference type="GO" id="GO:0008233">
    <property type="term" value="F:peptidase activity"/>
    <property type="evidence" value="ECO:0007669"/>
    <property type="project" value="UniProtKB-KW"/>
</dbReference>
<proteinExistence type="predicted"/>
<protein>
    <submittedName>
        <fullName evidence="4">SepM family pheromone-processing serine protease</fullName>
        <ecNumber evidence="4">3.4.21.-</ecNumber>
    </submittedName>
</protein>
<evidence type="ECO:0000259" key="2">
    <source>
        <dbReference type="Pfam" id="PF05362"/>
    </source>
</evidence>
<dbReference type="SUPFAM" id="SSF54211">
    <property type="entry name" value="Ribosomal protein S5 domain 2-like"/>
    <property type="match status" value="1"/>
</dbReference>
<dbReference type="Proteomes" id="UP001596258">
    <property type="component" value="Unassembled WGS sequence"/>
</dbReference>
<evidence type="ECO:0000313" key="4">
    <source>
        <dbReference type="EMBL" id="MFC6289345.1"/>
    </source>
</evidence>
<organism evidence="4 5">
    <name type="scientific">Levilactobacillus angrenensis</name>
    <dbReference type="NCBI Taxonomy" id="2486020"/>
    <lineage>
        <taxon>Bacteria</taxon>
        <taxon>Bacillati</taxon>
        <taxon>Bacillota</taxon>
        <taxon>Bacilli</taxon>
        <taxon>Lactobacillales</taxon>
        <taxon>Lactobacillaceae</taxon>
        <taxon>Levilactobacillus</taxon>
    </lineage>
</organism>